<organism evidence="2 4">
    <name type="scientific">Rotaria socialis</name>
    <dbReference type="NCBI Taxonomy" id="392032"/>
    <lineage>
        <taxon>Eukaryota</taxon>
        <taxon>Metazoa</taxon>
        <taxon>Spiralia</taxon>
        <taxon>Gnathifera</taxon>
        <taxon>Rotifera</taxon>
        <taxon>Eurotatoria</taxon>
        <taxon>Bdelloidea</taxon>
        <taxon>Philodinida</taxon>
        <taxon>Philodinidae</taxon>
        <taxon>Rotaria</taxon>
    </lineage>
</organism>
<dbReference type="EMBL" id="CAJNYV010000050">
    <property type="protein sequence ID" value="CAF3333556.1"/>
    <property type="molecule type" value="Genomic_DNA"/>
</dbReference>
<evidence type="ECO:0000313" key="3">
    <source>
        <dbReference type="EMBL" id="CAF4907959.1"/>
    </source>
</evidence>
<feature type="compositionally biased region" description="Basic and acidic residues" evidence="1">
    <location>
        <begin position="279"/>
        <end position="298"/>
    </location>
</feature>
<name>A0A817USV5_9BILA</name>
<accession>A0A817USV5</accession>
<gene>
    <name evidence="2" type="ORF">KIK155_LOCUS1965</name>
    <name evidence="3" type="ORF">TOA249_LOCUS31176</name>
</gene>
<dbReference type="Proteomes" id="UP000663865">
    <property type="component" value="Unassembled WGS sequence"/>
</dbReference>
<feature type="compositionally biased region" description="Basic and acidic residues" evidence="1">
    <location>
        <begin position="323"/>
        <end position="338"/>
    </location>
</feature>
<evidence type="ECO:0000313" key="2">
    <source>
        <dbReference type="EMBL" id="CAF3333556.1"/>
    </source>
</evidence>
<evidence type="ECO:0000313" key="4">
    <source>
        <dbReference type="Proteomes" id="UP000663865"/>
    </source>
</evidence>
<feature type="region of interest" description="Disordered" evidence="1">
    <location>
        <begin position="279"/>
        <end position="377"/>
    </location>
</feature>
<sequence>MSIRDDNDLHLEVSEEDEVVEMNASNHGNNVISTKGVGPCVAFIWSFNFDERPDSILDHYSFPDDESKSTVECTIILLLSRFVSLLEEFFTLNSFINKKKQYRITNVYLTATGGDYIEGSYYRQACVALYSNEICLNQFTNNEKILYIYIQLKHRVITLNPVTKSLSSQTAHKAQEKKIPIDFPSIWVIFSCVLKVASFEIRWRSPTRCFNIAYANIYLEPTQANQFQWQADTKKIEIFKTLAKPAEIKRLNKSIKLIPKDARTPHSATSPAVDLVAFREQDESHREQKQELKRKYDVTEETNNEDVACSSTDDSSKQQKLKYYNELKKVEDDDKKDEADYDSEDYVSEDENDDYDDANYDENYYDNNFDNDEPLDD</sequence>
<protein>
    <submittedName>
        <fullName evidence="2">Uncharacterized protein</fullName>
    </submittedName>
</protein>
<dbReference type="AlphaFoldDB" id="A0A817USV5"/>
<reference evidence="2" key="1">
    <citation type="submission" date="2021-02" db="EMBL/GenBank/DDBJ databases">
        <authorList>
            <person name="Nowell W R."/>
        </authorList>
    </citation>
    <scope>NUCLEOTIDE SEQUENCE</scope>
</reference>
<comment type="caution">
    <text evidence="2">The sequence shown here is derived from an EMBL/GenBank/DDBJ whole genome shotgun (WGS) entry which is preliminary data.</text>
</comment>
<evidence type="ECO:0000256" key="1">
    <source>
        <dbReference type="SAM" id="MobiDB-lite"/>
    </source>
</evidence>
<dbReference type="EMBL" id="CAJOBS010006016">
    <property type="protein sequence ID" value="CAF4907959.1"/>
    <property type="molecule type" value="Genomic_DNA"/>
</dbReference>
<dbReference type="Proteomes" id="UP000663838">
    <property type="component" value="Unassembled WGS sequence"/>
</dbReference>
<proteinExistence type="predicted"/>
<feature type="compositionally biased region" description="Acidic residues" evidence="1">
    <location>
        <begin position="339"/>
        <end position="377"/>
    </location>
</feature>